<evidence type="ECO:0000256" key="3">
    <source>
        <dbReference type="ARBA" id="ARBA00023235"/>
    </source>
</evidence>
<evidence type="ECO:0000256" key="2">
    <source>
        <dbReference type="ARBA" id="ARBA00022898"/>
    </source>
</evidence>
<accession>A0A075FMY9</accession>
<sequence>MTGISESTLLEKHLEAINVIDLDHAALVHNIEVVRNSIGKGRKLIAVVKGNCYGHGACSIAPILEYNGVSMLATGAYGEAAKMRSVGVVTPILILGQVLRETIKEVVSSGFVPTVGSLEEGRVVSNVAKSSVSVFVKIDSGFGRFGIPLIDAVSTVSQLVTMPRLAVEGIYTHLPFSDRHGLLWAGKQLQHFEAIVAELSEIGIQIPITQALSSPGIMCGLQDELSAVAPGSMIYGINPLGADLAPEFGQWEIRPVLSAIRTRLTHVTRRPLGSTARPSWPKSITTTGVVPIGLAHGYRTPRNGRTAVMLVRGRRVFVHRVCLENMILDLSGIDNPKVGEEVVVVGKQGESEVTMENLADWQGSTTQAVMMGLGQAFVRRVI</sequence>
<dbReference type="GO" id="GO:0030632">
    <property type="term" value="P:D-alanine biosynthetic process"/>
    <property type="evidence" value="ECO:0007669"/>
    <property type="project" value="TreeGrafter"/>
</dbReference>
<dbReference type="InterPro" id="IPR011079">
    <property type="entry name" value="Ala_racemase_C"/>
</dbReference>
<evidence type="ECO:0000313" key="6">
    <source>
        <dbReference type="EMBL" id="AIE91087.1"/>
    </source>
</evidence>
<evidence type="ECO:0000256" key="1">
    <source>
        <dbReference type="ARBA" id="ARBA00001933"/>
    </source>
</evidence>
<dbReference type="Pfam" id="PF00842">
    <property type="entry name" value="Ala_racemase_C"/>
    <property type="match status" value="1"/>
</dbReference>
<evidence type="ECO:0000256" key="4">
    <source>
        <dbReference type="PIRSR" id="PIRSR600821-50"/>
    </source>
</evidence>
<dbReference type="PANTHER" id="PTHR30511">
    <property type="entry name" value="ALANINE RACEMASE"/>
    <property type="match status" value="1"/>
</dbReference>
<dbReference type="SUPFAM" id="SSF51419">
    <property type="entry name" value="PLP-binding barrel"/>
    <property type="match status" value="1"/>
</dbReference>
<dbReference type="InterPro" id="IPR000821">
    <property type="entry name" value="Ala_racemase"/>
</dbReference>
<dbReference type="InterPro" id="IPR001608">
    <property type="entry name" value="Ala_racemase_N"/>
</dbReference>
<dbReference type="GO" id="GO:0030170">
    <property type="term" value="F:pyridoxal phosphate binding"/>
    <property type="evidence" value="ECO:0007669"/>
    <property type="project" value="TreeGrafter"/>
</dbReference>
<dbReference type="EMBL" id="KF900327">
    <property type="protein sequence ID" value="AIE91087.1"/>
    <property type="molecule type" value="Genomic_DNA"/>
</dbReference>
<keyword evidence="2 4" id="KW-0663">Pyridoxal phosphate</keyword>
<dbReference type="PRINTS" id="PR00992">
    <property type="entry name" value="ALARACEMASE"/>
</dbReference>
<comment type="cofactor">
    <cofactor evidence="1 4">
        <name>pyridoxal 5'-phosphate</name>
        <dbReference type="ChEBI" id="CHEBI:597326"/>
    </cofactor>
</comment>
<dbReference type="NCBIfam" id="TIGR00492">
    <property type="entry name" value="alr"/>
    <property type="match status" value="1"/>
</dbReference>
<evidence type="ECO:0000259" key="5">
    <source>
        <dbReference type="SMART" id="SM01005"/>
    </source>
</evidence>
<dbReference type="SUPFAM" id="SSF50621">
    <property type="entry name" value="Alanine racemase C-terminal domain-like"/>
    <property type="match status" value="1"/>
</dbReference>
<dbReference type="InterPro" id="IPR009006">
    <property type="entry name" value="Ala_racemase/Decarboxylase_C"/>
</dbReference>
<organism evidence="6">
    <name type="scientific">uncultured marine group II/III euryarchaeote AD1000_105_G07</name>
    <dbReference type="NCBI Taxonomy" id="1457714"/>
    <lineage>
        <taxon>Archaea</taxon>
        <taxon>Methanobacteriati</taxon>
        <taxon>Methanobacteriota</taxon>
        <taxon>environmental samples</taxon>
    </lineage>
</organism>
<feature type="domain" description="Alanine racemase C-terminal" evidence="5">
    <location>
        <begin position="256"/>
        <end position="382"/>
    </location>
</feature>
<dbReference type="Gene3D" id="3.20.20.10">
    <property type="entry name" value="Alanine racemase"/>
    <property type="match status" value="1"/>
</dbReference>
<name>A0A075FMY9_9EURY</name>
<dbReference type="PANTHER" id="PTHR30511:SF0">
    <property type="entry name" value="ALANINE RACEMASE, CATABOLIC-RELATED"/>
    <property type="match status" value="1"/>
</dbReference>
<dbReference type="InterPro" id="IPR029066">
    <property type="entry name" value="PLP-binding_barrel"/>
</dbReference>
<feature type="modified residue" description="N6-(pyridoxal phosphate)lysine" evidence="4">
    <location>
        <position position="49"/>
    </location>
</feature>
<dbReference type="GO" id="GO:0005829">
    <property type="term" value="C:cytosol"/>
    <property type="evidence" value="ECO:0007669"/>
    <property type="project" value="TreeGrafter"/>
</dbReference>
<gene>
    <name evidence="6" type="primary">alr</name>
</gene>
<dbReference type="AlphaFoldDB" id="A0A075FMY9"/>
<dbReference type="Gene3D" id="2.40.37.10">
    <property type="entry name" value="Lyase, Ornithine Decarboxylase, Chain A, domain 1"/>
    <property type="match status" value="1"/>
</dbReference>
<keyword evidence="3 6" id="KW-0413">Isomerase</keyword>
<dbReference type="Pfam" id="PF01168">
    <property type="entry name" value="Ala_racemase_N"/>
    <property type="match status" value="1"/>
</dbReference>
<dbReference type="EC" id="5.1.1.1" evidence="6"/>
<dbReference type="GO" id="GO:0008784">
    <property type="term" value="F:alanine racemase activity"/>
    <property type="evidence" value="ECO:0007669"/>
    <property type="project" value="UniProtKB-EC"/>
</dbReference>
<reference evidence="6" key="1">
    <citation type="journal article" date="2014" name="Genome Biol. Evol.">
        <title>Pangenome evidence for extensive interdomain horizontal transfer affecting lineage core and shell genes in uncultured planktonic thaumarchaeota and euryarchaeota.</title>
        <authorList>
            <person name="Deschamps P."/>
            <person name="Zivanovic Y."/>
            <person name="Moreira D."/>
            <person name="Rodriguez-Valera F."/>
            <person name="Lopez-Garcia P."/>
        </authorList>
    </citation>
    <scope>NUCLEOTIDE SEQUENCE</scope>
</reference>
<protein>
    <submittedName>
        <fullName evidence="6">Alanine racemase (Alr)</fullName>
        <ecNumber evidence="6">5.1.1.1</ecNumber>
    </submittedName>
</protein>
<proteinExistence type="predicted"/>
<dbReference type="SMART" id="SM01005">
    <property type="entry name" value="Ala_racemase_C"/>
    <property type="match status" value="1"/>
</dbReference>